<proteinExistence type="predicted"/>
<protein>
    <submittedName>
        <fullName evidence="1">Uncharacterized protein</fullName>
    </submittedName>
</protein>
<accession>A0ACC0V9E0</accession>
<gene>
    <name evidence="1" type="ORF">N3K66_002369</name>
</gene>
<name>A0ACC0V9E0_9HYPO</name>
<evidence type="ECO:0000313" key="2">
    <source>
        <dbReference type="Proteomes" id="UP001163324"/>
    </source>
</evidence>
<evidence type="ECO:0000313" key="1">
    <source>
        <dbReference type="EMBL" id="KAI9903017.1"/>
    </source>
</evidence>
<organism evidence="1 2">
    <name type="scientific">Trichothecium roseum</name>
    <dbReference type="NCBI Taxonomy" id="47278"/>
    <lineage>
        <taxon>Eukaryota</taxon>
        <taxon>Fungi</taxon>
        <taxon>Dikarya</taxon>
        <taxon>Ascomycota</taxon>
        <taxon>Pezizomycotina</taxon>
        <taxon>Sordariomycetes</taxon>
        <taxon>Hypocreomycetidae</taxon>
        <taxon>Hypocreales</taxon>
        <taxon>Hypocreales incertae sedis</taxon>
        <taxon>Trichothecium</taxon>
    </lineage>
</organism>
<keyword evidence="2" id="KW-1185">Reference proteome</keyword>
<dbReference type="EMBL" id="CM047941">
    <property type="protein sequence ID" value="KAI9903017.1"/>
    <property type="molecule type" value="Genomic_DNA"/>
</dbReference>
<sequence length="352" mass="37058">MAASKPDMSPATRAVLAKVQRMIPPMLDKFHKGQLGRVAVIGGSQDYTGAPYFSAIASAKLGCDMSHVICTPGAGAVIKTYSPNLMVHPLMQQQQQQQQQQEQQSAPDVKGGDAEEIASPIIDMLPRLHVLVAGPGLGRDPLMHDTVALVVGAARRRGMPVVLDADALQIVQRDPDLVRGYAAAVLTPNVVEFKRLCDALGLDDDSGAKETDRVEKLARALGGVTVVQKGPSDFISNGAAGATLEDDLPGGRKRSGGQGDTLTGTLATFLAWRKAYLDGLWDDPAGAEDKLGADELVGLAAFGGSAVTREASRLAFAKKGRSLQASDLTDEVHNAFLNLFPDVDGDGRGSKL</sequence>
<dbReference type="Proteomes" id="UP001163324">
    <property type="component" value="Chromosome 2"/>
</dbReference>
<reference evidence="1" key="1">
    <citation type="submission" date="2022-10" db="EMBL/GenBank/DDBJ databases">
        <title>Complete Genome of Trichothecium roseum strain YXFP-22015, a Plant Pathogen Isolated from Citrus.</title>
        <authorList>
            <person name="Wang Y."/>
            <person name="Zhu L."/>
        </authorList>
    </citation>
    <scope>NUCLEOTIDE SEQUENCE</scope>
    <source>
        <strain evidence="1">YXFP-22015</strain>
    </source>
</reference>
<comment type="caution">
    <text evidence="1">The sequence shown here is derived from an EMBL/GenBank/DDBJ whole genome shotgun (WGS) entry which is preliminary data.</text>
</comment>